<keyword evidence="4" id="KW-0804">Transcription</keyword>
<dbReference type="OrthoDB" id="128473at2"/>
<organism evidence="6 7">
    <name type="scientific">Solimonas aquatica</name>
    <dbReference type="NCBI Taxonomy" id="489703"/>
    <lineage>
        <taxon>Bacteria</taxon>
        <taxon>Pseudomonadati</taxon>
        <taxon>Pseudomonadota</taxon>
        <taxon>Gammaproteobacteria</taxon>
        <taxon>Nevskiales</taxon>
        <taxon>Nevskiaceae</taxon>
        <taxon>Solimonas</taxon>
    </lineage>
</organism>
<evidence type="ECO:0000256" key="3">
    <source>
        <dbReference type="ARBA" id="ARBA00023082"/>
    </source>
</evidence>
<dbReference type="EMBL" id="FOFS01000006">
    <property type="protein sequence ID" value="SEQ40218.1"/>
    <property type="molecule type" value="Genomic_DNA"/>
</dbReference>
<dbReference type="SUPFAM" id="SSF88946">
    <property type="entry name" value="Sigma2 domain of RNA polymerase sigma factors"/>
    <property type="match status" value="1"/>
</dbReference>
<dbReference type="InterPro" id="IPR013324">
    <property type="entry name" value="RNA_pol_sigma_r3/r4-like"/>
</dbReference>
<dbReference type="InterPro" id="IPR039425">
    <property type="entry name" value="RNA_pol_sigma-70-like"/>
</dbReference>
<evidence type="ECO:0000256" key="2">
    <source>
        <dbReference type="ARBA" id="ARBA00023015"/>
    </source>
</evidence>
<dbReference type="Proteomes" id="UP000199233">
    <property type="component" value="Unassembled WGS sequence"/>
</dbReference>
<dbReference type="Gene3D" id="1.10.1740.10">
    <property type="match status" value="1"/>
</dbReference>
<comment type="similarity">
    <text evidence="1">Belongs to the sigma-70 factor family. ECF subfamily.</text>
</comment>
<keyword evidence="3" id="KW-0731">Sigma factor</keyword>
<accession>A0A1H9FRZ6</accession>
<dbReference type="InterPro" id="IPR013325">
    <property type="entry name" value="RNA_pol_sigma_r2"/>
</dbReference>
<dbReference type="PANTHER" id="PTHR43133:SF39">
    <property type="entry name" value="SIMILAR TO RNA POLYMERASE SIGMA-E FACTOR"/>
    <property type="match status" value="1"/>
</dbReference>
<dbReference type="Pfam" id="PF07638">
    <property type="entry name" value="Sigma70_ECF"/>
    <property type="match status" value="1"/>
</dbReference>
<sequence length="184" mass="20324">MTEITQLLDELRAGDENARNELFSAIYPTLQQIARQRLGLQQHTLLDAPALVHEAYLRLTQRAGLPPSNRASFFAYASSVMRNVIIDYVRQRQADKRGGGVTELTLTTAEPEAPLANADIESLNSALEALARIDARAHGIVEMRFFGGLTIEEIAEVQQLSVATVKRDWLKARGFLLHTLEGAG</sequence>
<name>A0A1H9FRZ6_9GAMM</name>
<dbReference type="PANTHER" id="PTHR43133">
    <property type="entry name" value="RNA POLYMERASE ECF-TYPE SIGMA FACTO"/>
    <property type="match status" value="1"/>
</dbReference>
<dbReference type="AlphaFoldDB" id="A0A1H9FRZ6"/>
<evidence type="ECO:0000313" key="7">
    <source>
        <dbReference type="Proteomes" id="UP000199233"/>
    </source>
</evidence>
<dbReference type="InterPro" id="IPR036388">
    <property type="entry name" value="WH-like_DNA-bd_sf"/>
</dbReference>
<dbReference type="STRING" id="489703.SAMN04488038_10664"/>
<dbReference type="NCBIfam" id="TIGR02999">
    <property type="entry name" value="Sig-70_X6"/>
    <property type="match status" value="1"/>
</dbReference>
<dbReference type="InterPro" id="IPR053812">
    <property type="entry name" value="HTH_Sigma70_ECF-like"/>
</dbReference>
<dbReference type="RefSeq" id="WP_093284749.1">
    <property type="nucleotide sequence ID" value="NZ_FOFS01000006.1"/>
</dbReference>
<dbReference type="Gene3D" id="1.10.10.10">
    <property type="entry name" value="Winged helix-like DNA-binding domain superfamily/Winged helix DNA-binding domain"/>
    <property type="match status" value="1"/>
</dbReference>
<keyword evidence="7" id="KW-1185">Reference proteome</keyword>
<dbReference type="NCBIfam" id="TIGR02937">
    <property type="entry name" value="sigma70-ECF"/>
    <property type="match status" value="1"/>
</dbReference>
<gene>
    <name evidence="6" type="ORF">SAMN04488038_10664</name>
</gene>
<dbReference type="GO" id="GO:0016987">
    <property type="term" value="F:sigma factor activity"/>
    <property type="evidence" value="ECO:0007669"/>
    <property type="project" value="UniProtKB-KW"/>
</dbReference>
<evidence type="ECO:0000313" key="6">
    <source>
        <dbReference type="EMBL" id="SEQ40218.1"/>
    </source>
</evidence>
<feature type="domain" description="RNA polymerase sigma-70 ECF-like HTH" evidence="5">
    <location>
        <begin position="1"/>
        <end position="176"/>
    </location>
</feature>
<protein>
    <submittedName>
        <fullName evidence="6">RNA polymerase sigma factor, TIGR02999 family</fullName>
    </submittedName>
</protein>
<reference evidence="6 7" key="1">
    <citation type="submission" date="2016-10" db="EMBL/GenBank/DDBJ databases">
        <authorList>
            <person name="de Groot N.N."/>
        </authorList>
    </citation>
    <scope>NUCLEOTIDE SEQUENCE [LARGE SCALE GENOMIC DNA]</scope>
    <source>
        <strain evidence="6 7">DSM 25927</strain>
    </source>
</reference>
<keyword evidence="2" id="KW-0805">Transcription regulation</keyword>
<evidence type="ECO:0000256" key="1">
    <source>
        <dbReference type="ARBA" id="ARBA00010641"/>
    </source>
</evidence>
<dbReference type="GO" id="GO:0006352">
    <property type="term" value="P:DNA-templated transcription initiation"/>
    <property type="evidence" value="ECO:0007669"/>
    <property type="project" value="InterPro"/>
</dbReference>
<dbReference type="InterPro" id="IPR011517">
    <property type="entry name" value="RNA_pol_sigma70_ECF-like"/>
</dbReference>
<evidence type="ECO:0000256" key="4">
    <source>
        <dbReference type="ARBA" id="ARBA00023163"/>
    </source>
</evidence>
<proteinExistence type="inferred from homology"/>
<evidence type="ECO:0000259" key="5">
    <source>
        <dbReference type="Pfam" id="PF07638"/>
    </source>
</evidence>
<dbReference type="InterPro" id="IPR014284">
    <property type="entry name" value="RNA_pol_sigma-70_dom"/>
</dbReference>
<dbReference type="SUPFAM" id="SSF88659">
    <property type="entry name" value="Sigma3 and sigma4 domains of RNA polymerase sigma factors"/>
    <property type="match status" value="1"/>
</dbReference>